<dbReference type="Proteomes" id="UP000593970">
    <property type="component" value="Chromosome"/>
</dbReference>
<dbReference type="PANTHER" id="PTHR35191">
    <property type="entry name" value="PROPHAGE SIDE TAIL FIBER PROTEIN HOMOLOG STFQ-RELATED"/>
    <property type="match status" value="1"/>
</dbReference>
<evidence type="ECO:0000313" key="2">
    <source>
        <dbReference type="EMBL" id="QOK96827.1"/>
    </source>
</evidence>
<dbReference type="AlphaFoldDB" id="A0AA92QB99"/>
<evidence type="ECO:0000313" key="3">
    <source>
        <dbReference type="Proteomes" id="UP000593970"/>
    </source>
</evidence>
<sequence>MANEFFTILTAVGRNKLATAVAAGTQLALTQMAVGDGDNGAYYNPIEGQTTLKHEVWRGAINHLYVDPNNANWIVAELVIPDDVGGWYIREVGLFDSAGALFAVGKYPESYKPILASGSNKQLYVRMIMEVSNTSAVTLLVDPSVVLANRQYVDSKIASEINKLDGKQSVRVATTAAIALTGLQTVDGVALSAGDRVLVKNQTAAPAENGIYVVAAGIWTRATDADQALEVTPGMLVPVEDGAANGDSLWQLATNGPITIGTTALAFELVGGKTGAVAGTYRSLTVNTRGQVTGGTNPTTLAGFGITDALPRFTTGQALPTTNIGPIWHDDYNSLMTWQAFTANGANYKGYASMLVGNLLADTQPTPRAGYVRSGASNLSRTTYAALRAWAVHNGILVAAATWAAGMIAIKDNADGTTFTVYDVRGEFPRFWDDGRGVDSGRGFGTWQSGSPVVHDDVGGTAAFNIAALGDGSNVAWSTIADPWVGPFPLTQYDAAAATFVDANNKGFINMSRPRNVAFLPCIKY</sequence>
<accession>A0AA92QB99</accession>
<name>A0AA92QB99_RALSL</name>
<proteinExistence type="predicted"/>
<dbReference type="InterPro" id="IPR051934">
    <property type="entry name" value="Phage_Tail_Fiber_Structural"/>
</dbReference>
<dbReference type="SUPFAM" id="SSF88874">
    <property type="entry name" value="Receptor-binding domain of short tail fibre protein gp12"/>
    <property type="match status" value="1"/>
</dbReference>
<evidence type="ECO:0000259" key="1">
    <source>
        <dbReference type="Pfam" id="PF12571"/>
    </source>
</evidence>
<dbReference type="EMBL" id="CP051169">
    <property type="protein sequence ID" value="QOK96827.1"/>
    <property type="molecule type" value="Genomic_DNA"/>
</dbReference>
<dbReference type="InterPro" id="IPR022225">
    <property type="entry name" value="Phage_tail_fibre_N"/>
</dbReference>
<gene>
    <name evidence="2" type="ORF">HF909_10530</name>
</gene>
<reference evidence="3" key="1">
    <citation type="submission" date="2020-04" db="EMBL/GenBank/DDBJ databases">
        <title>Ralstonia solanacearum UW576, UW763, UW773, and UW774.</title>
        <authorList>
            <person name="Steidl O."/>
            <person name="Truchon A."/>
            <person name="Allen C."/>
        </authorList>
    </citation>
    <scope>NUCLEOTIDE SEQUENCE [LARGE SCALE GENOMIC DNA]</scope>
    <source>
        <strain evidence="3">UW774</strain>
    </source>
</reference>
<feature type="domain" description="Phage tail fibre protein N-terminal" evidence="1">
    <location>
        <begin position="1"/>
        <end position="151"/>
    </location>
</feature>
<dbReference type="PANTHER" id="PTHR35191:SF1">
    <property type="entry name" value="PROPHAGE SIDE TAIL FIBER PROTEIN HOMOLOG STFQ-RELATED"/>
    <property type="match status" value="1"/>
</dbReference>
<organism evidence="2 3">
    <name type="scientific">Ralstonia solanacearum</name>
    <name type="common">Pseudomonas solanacearum</name>
    <dbReference type="NCBI Taxonomy" id="305"/>
    <lineage>
        <taxon>Bacteria</taxon>
        <taxon>Pseudomonadati</taxon>
        <taxon>Pseudomonadota</taxon>
        <taxon>Betaproteobacteria</taxon>
        <taxon>Burkholderiales</taxon>
        <taxon>Burkholderiaceae</taxon>
        <taxon>Ralstonia</taxon>
        <taxon>Ralstonia solanacearum species complex</taxon>
    </lineage>
</organism>
<dbReference type="Pfam" id="PF12571">
    <property type="entry name" value="Phage_tail_fib"/>
    <property type="match status" value="1"/>
</dbReference>
<protein>
    <submittedName>
        <fullName evidence="2">Phage tail protein</fullName>
    </submittedName>
</protein>